<evidence type="ECO:0000313" key="3">
    <source>
        <dbReference type="Proteomes" id="UP000654075"/>
    </source>
</evidence>
<feature type="non-terminal residue" evidence="2">
    <location>
        <position position="249"/>
    </location>
</feature>
<evidence type="ECO:0000313" key="2">
    <source>
        <dbReference type="EMBL" id="CAE8640513.1"/>
    </source>
</evidence>
<keyword evidence="3" id="KW-1185">Reference proteome</keyword>
<gene>
    <name evidence="2" type="ORF">PGLA1383_LOCUS55358</name>
</gene>
<feature type="region of interest" description="Disordered" evidence="1">
    <location>
        <begin position="220"/>
        <end position="249"/>
    </location>
</feature>
<dbReference type="InterPro" id="IPR012677">
    <property type="entry name" value="Nucleotide-bd_a/b_plait_sf"/>
</dbReference>
<dbReference type="GO" id="GO:0003676">
    <property type="term" value="F:nucleic acid binding"/>
    <property type="evidence" value="ECO:0007669"/>
    <property type="project" value="InterPro"/>
</dbReference>
<protein>
    <recommendedName>
        <fullName evidence="4">RRM domain-containing protein</fullName>
    </recommendedName>
</protein>
<sequence length="249" mass="27593">PSSWDEEEVKAFHHDCEFDVSEIVMVKLLAPKRAGTNNRAAIVKYTSHVAAQKALQMVRGHGGGMEVRFAEEKSEKFANTGKGEGKSFQGAQGGHSYKEQVPVTGGLRVRNSGNGQAGRVVACRGRTPGTFRVLFDNGQEWEWEVKRFESEDGWPLLDAEAIPATINLRVRCWMDGRVGRIAYIHNDWPQRIWVMFDDGDEGEKDAAWFVSEDGCYPIGPGHTESDWKHSAPSGASKGSGPPADRYQNQ</sequence>
<evidence type="ECO:0000256" key="1">
    <source>
        <dbReference type="SAM" id="MobiDB-lite"/>
    </source>
</evidence>
<feature type="non-terminal residue" evidence="2">
    <location>
        <position position="1"/>
    </location>
</feature>
<organism evidence="2 3">
    <name type="scientific">Polarella glacialis</name>
    <name type="common">Dinoflagellate</name>
    <dbReference type="NCBI Taxonomy" id="89957"/>
    <lineage>
        <taxon>Eukaryota</taxon>
        <taxon>Sar</taxon>
        <taxon>Alveolata</taxon>
        <taxon>Dinophyceae</taxon>
        <taxon>Suessiales</taxon>
        <taxon>Suessiaceae</taxon>
        <taxon>Polarella</taxon>
    </lineage>
</organism>
<dbReference type="InterPro" id="IPR035979">
    <property type="entry name" value="RBD_domain_sf"/>
</dbReference>
<feature type="region of interest" description="Disordered" evidence="1">
    <location>
        <begin position="79"/>
        <end position="99"/>
    </location>
</feature>
<name>A0A813HQQ4_POLGL</name>
<dbReference type="Proteomes" id="UP000654075">
    <property type="component" value="Unassembled WGS sequence"/>
</dbReference>
<dbReference type="AlphaFoldDB" id="A0A813HQQ4"/>
<dbReference type="SUPFAM" id="SSF54928">
    <property type="entry name" value="RNA-binding domain, RBD"/>
    <property type="match status" value="1"/>
</dbReference>
<feature type="compositionally biased region" description="Low complexity" evidence="1">
    <location>
        <begin position="230"/>
        <end position="243"/>
    </location>
</feature>
<proteinExistence type="predicted"/>
<dbReference type="OrthoDB" id="10516061at2759"/>
<comment type="caution">
    <text evidence="2">The sequence shown here is derived from an EMBL/GenBank/DDBJ whole genome shotgun (WGS) entry which is preliminary data.</text>
</comment>
<reference evidence="2" key="1">
    <citation type="submission" date="2021-02" db="EMBL/GenBank/DDBJ databases">
        <authorList>
            <person name="Dougan E. K."/>
            <person name="Rhodes N."/>
            <person name="Thang M."/>
            <person name="Chan C."/>
        </authorList>
    </citation>
    <scope>NUCLEOTIDE SEQUENCE</scope>
</reference>
<accession>A0A813HQQ4</accession>
<dbReference type="Gene3D" id="3.30.70.330">
    <property type="match status" value="1"/>
</dbReference>
<evidence type="ECO:0008006" key="4">
    <source>
        <dbReference type="Google" id="ProtNLM"/>
    </source>
</evidence>
<dbReference type="EMBL" id="CAJNNV010032617">
    <property type="protein sequence ID" value="CAE8640513.1"/>
    <property type="molecule type" value="Genomic_DNA"/>
</dbReference>